<evidence type="ECO:0000313" key="6">
    <source>
        <dbReference type="EMBL" id="TJY35959.1"/>
    </source>
</evidence>
<proteinExistence type="inferred from homology"/>
<dbReference type="EMBL" id="SUPL01000004">
    <property type="protein sequence ID" value="TJY35959.1"/>
    <property type="molecule type" value="Genomic_DNA"/>
</dbReference>
<dbReference type="GO" id="GO:0016987">
    <property type="term" value="F:sigma factor activity"/>
    <property type="evidence" value="ECO:0007669"/>
    <property type="project" value="UniProtKB-KW"/>
</dbReference>
<dbReference type="InterPro" id="IPR039425">
    <property type="entry name" value="RNA_pol_sigma-70-like"/>
</dbReference>
<dbReference type="Pfam" id="PF08281">
    <property type="entry name" value="Sigma70_r4_2"/>
    <property type="match status" value="1"/>
</dbReference>
<dbReference type="GO" id="GO:0003677">
    <property type="term" value="F:DNA binding"/>
    <property type="evidence" value="ECO:0007669"/>
    <property type="project" value="InterPro"/>
</dbReference>
<dbReference type="RefSeq" id="WP_136843171.1">
    <property type="nucleotide sequence ID" value="NZ_SUPL01000004.1"/>
</dbReference>
<comment type="similarity">
    <text evidence="1">Belongs to the sigma-70 factor family. ECF subfamily.</text>
</comment>
<reference evidence="6 7" key="1">
    <citation type="submission" date="2019-04" db="EMBL/GenBank/DDBJ databases">
        <title>Lacinutrix sp. nov., isolated from marine water.</title>
        <authorList>
            <person name="Kim W."/>
        </authorList>
    </citation>
    <scope>NUCLEOTIDE SEQUENCE [LARGE SCALE GENOMIC DNA]</scope>
    <source>
        <strain evidence="6 7">CAU 1491</strain>
    </source>
</reference>
<keyword evidence="3" id="KW-0731">Sigma factor</keyword>
<evidence type="ECO:0000256" key="1">
    <source>
        <dbReference type="ARBA" id="ARBA00010641"/>
    </source>
</evidence>
<evidence type="ECO:0000256" key="4">
    <source>
        <dbReference type="ARBA" id="ARBA00023163"/>
    </source>
</evidence>
<dbReference type="InterPro" id="IPR007627">
    <property type="entry name" value="RNA_pol_sigma70_r2"/>
</dbReference>
<dbReference type="InterPro" id="IPR013325">
    <property type="entry name" value="RNA_pol_sigma_r2"/>
</dbReference>
<dbReference type="SUPFAM" id="SSF88946">
    <property type="entry name" value="Sigma2 domain of RNA polymerase sigma factors"/>
    <property type="match status" value="1"/>
</dbReference>
<dbReference type="Gene3D" id="1.10.10.10">
    <property type="entry name" value="Winged helix-like DNA-binding domain superfamily/Winged helix DNA-binding domain"/>
    <property type="match status" value="1"/>
</dbReference>
<dbReference type="SUPFAM" id="SSF88659">
    <property type="entry name" value="Sigma3 and sigma4 domains of RNA polymerase sigma factors"/>
    <property type="match status" value="1"/>
</dbReference>
<dbReference type="InterPro" id="IPR036388">
    <property type="entry name" value="WH-like_DNA-bd_sf"/>
</dbReference>
<sequence length="161" mass="18758">MHTKEEFIQHIKENEGIIYKVARLYTNSAEDQKDVYQDIVYQLWKSYPSFKANSKISTWMYRVALNTAISNLKKEKRKGTRVSIDNVLFNKIDPVDTVMEERITFLYAQIKKLSIVEKGIILLHLEGKNYDDIAAITGFTKTNIGTRLARIKQKLKSQIKK</sequence>
<evidence type="ECO:0000256" key="2">
    <source>
        <dbReference type="ARBA" id="ARBA00023015"/>
    </source>
</evidence>
<evidence type="ECO:0000259" key="5">
    <source>
        <dbReference type="PROSITE" id="PS00622"/>
    </source>
</evidence>
<dbReference type="GO" id="GO:0006352">
    <property type="term" value="P:DNA-templated transcription initiation"/>
    <property type="evidence" value="ECO:0007669"/>
    <property type="project" value="InterPro"/>
</dbReference>
<dbReference type="PROSITE" id="PS00622">
    <property type="entry name" value="HTH_LUXR_1"/>
    <property type="match status" value="1"/>
</dbReference>
<feature type="domain" description="HTH luxR-type" evidence="5">
    <location>
        <begin position="127"/>
        <end position="154"/>
    </location>
</feature>
<name>A0A4V6WEA9_9FLAO</name>
<dbReference type="Proteomes" id="UP000307657">
    <property type="component" value="Unassembled WGS sequence"/>
</dbReference>
<dbReference type="Gene3D" id="1.10.1740.10">
    <property type="match status" value="1"/>
</dbReference>
<keyword evidence="7" id="KW-1185">Reference proteome</keyword>
<dbReference type="PANTHER" id="PTHR43133">
    <property type="entry name" value="RNA POLYMERASE ECF-TYPE SIGMA FACTO"/>
    <property type="match status" value="1"/>
</dbReference>
<gene>
    <name evidence="6" type="ORF">E5167_08840</name>
</gene>
<dbReference type="PANTHER" id="PTHR43133:SF45">
    <property type="entry name" value="RNA POLYMERASE ECF-TYPE SIGMA FACTOR"/>
    <property type="match status" value="1"/>
</dbReference>
<dbReference type="InterPro" id="IPR000792">
    <property type="entry name" value="Tscrpt_reg_LuxR_C"/>
</dbReference>
<comment type="caution">
    <text evidence="6">The sequence shown here is derived from an EMBL/GenBank/DDBJ whole genome shotgun (WGS) entry which is preliminary data.</text>
</comment>
<keyword evidence="2" id="KW-0805">Transcription regulation</keyword>
<accession>A0A4V6WEA9</accession>
<evidence type="ECO:0000256" key="3">
    <source>
        <dbReference type="ARBA" id="ARBA00023082"/>
    </source>
</evidence>
<evidence type="ECO:0000313" key="7">
    <source>
        <dbReference type="Proteomes" id="UP000307657"/>
    </source>
</evidence>
<organism evidence="6 7">
    <name type="scientific">Pontimicrobium aquaticum</name>
    <dbReference type="NCBI Taxonomy" id="2565367"/>
    <lineage>
        <taxon>Bacteria</taxon>
        <taxon>Pseudomonadati</taxon>
        <taxon>Bacteroidota</taxon>
        <taxon>Flavobacteriia</taxon>
        <taxon>Flavobacteriales</taxon>
        <taxon>Flavobacteriaceae</taxon>
        <taxon>Pontimicrobium</taxon>
    </lineage>
</organism>
<dbReference type="InterPro" id="IPR013249">
    <property type="entry name" value="RNA_pol_sigma70_r4_t2"/>
</dbReference>
<dbReference type="AlphaFoldDB" id="A0A4V6WEA9"/>
<protein>
    <submittedName>
        <fullName evidence="6">Sigma-70 family RNA polymerase sigma factor</fullName>
    </submittedName>
</protein>
<dbReference type="NCBIfam" id="TIGR02937">
    <property type="entry name" value="sigma70-ECF"/>
    <property type="match status" value="1"/>
</dbReference>
<dbReference type="OrthoDB" id="9780326at2"/>
<dbReference type="InterPro" id="IPR013324">
    <property type="entry name" value="RNA_pol_sigma_r3/r4-like"/>
</dbReference>
<dbReference type="InterPro" id="IPR014284">
    <property type="entry name" value="RNA_pol_sigma-70_dom"/>
</dbReference>
<keyword evidence="4" id="KW-0804">Transcription</keyword>
<dbReference type="Pfam" id="PF04542">
    <property type="entry name" value="Sigma70_r2"/>
    <property type="match status" value="1"/>
</dbReference>